<evidence type="ECO:0000256" key="1">
    <source>
        <dbReference type="SAM" id="MobiDB-lite"/>
    </source>
</evidence>
<dbReference type="Proteomes" id="UP000825729">
    <property type="component" value="Unassembled WGS sequence"/>
</dbReference>
<reference evidence="2 3" key="1">
    <citation type="submission" date="2021-07" db="EMBL/GenBank/DDBJ databases">
        <title>The Aristolochia fimbriata genome: insights into angiosperm evolution, floral development and chemical biosynthesis.</title>
        <authorList>
            <person name="Jiao Y."/>
        </authorList>
    </citation>
    <scope>NUCLEOTIDE SEQUENCE [LARGE SCALE GENOMIC DNA]</scope>
    <source>
        <strain evidence="2">IBCAS-2021</strain>
        <tissue evidence="2">Leaf</tissue>
    </source>
</reference>
<sequence length="168" mass="18333">MDGGGPVPMTIMQHFLCISPYHMLLRLPIANSPLQIAWFVSCCLSARSGKYQRILRRKLAPRAPFVLGAMSCSRVMPMCLSGSARCEQLFCLSSRRALRPDGGRERGGESRAVSGGAGGERGKGGGQLDGAKERGAKREIQKNVTTKGEASQREACERRAKERPDREI</sequence>
<protein>
    <submittedName>
        <fullName evidence="2">Uncharacterized protein</fullName>
    </submittedName>
</protein>
<feature type="compositionally biased region" description="Gly residues" evidence="1">
    <location>
        <begin position="115"/>
        <end position="128"/>
    </location>
</feature>
<dbReference type="EMBL" id="JAINDJ010000008">
    <property type="protein sequence ID" value="KAG9440077.1"/>
    <property type="molecule type" value="Genomic_DNA"/>
</dbReference>
<comment type="caution">
    <text evidence="2">The sequence shown here is derived from an EMBL/GenBank/DDBJ whole genome shotgun (WGS) entry which is preliminary data.</text>
</comment>
<feature type="region of interest" description="Disordered" evidence="1">
    <location>
        <begin position="98"/>
        <end position="168"/>
    </location>
</feature>
<gene>
    <name evidence="2" type="ORF">H6P81_020242</name>
</gene>
<accession>A0AAV7DTZ3</accession>
<evidence type="ECO:0000313" key="3">
    <source>
        <dbReference type="Proteomes" id="UP000825729"/>
    </source>
</evidence>
<feature type="compositionally biased region" description="Basic and acidic residues" evidence="1">
    <location>
        <begin position="98"/>
        <end position="109"/>
    </location>
</feature>
<organism evidence="2 3">
    <name type="scientific">Aristolochia fimbriata</name>
    <name type="common">White veined hardy Dutchman's pipe vine</name>
    <dbReference type="NCBI Taxonomy" id="158543"/>
    <lineage>
        <taxon>Eukaryota</taxon>
        <taxon>Viridiplantae</taxon>
        <taxon>Streptophyta</taxon>
        <taxon>Embryophyta</taxon>
        <taxon>Tracheophyta</taxon>
        <taxon>Spermatophyta</taxon>
        <taxon>Magnoliopsida</taxon>
        <taxon>Magnoliidae</taxon>
        <taxon>Piperales</taxon>
        <taxon>Aristolochiaceae</taxon>
        <taxon>Aristolochia</taxon>
    </lineage>
</organism>
<feature type="compositionally biased region" description="Basic and acidic residues" evidence="1">
    <location>
        <begin position="150"/>
        <end position="168"/>
    </location>
</feature>
<evidence type="ECO:0000313" key="2">
    <source>
        <dbReference type="EMBL" id="KAG9440077.1"/>
    </source>
</evidence>
<keyword evidence="3" id="KW-1185">Reference proteome</keyword>
<dbReference type="AlphaFoldDB" id="A0AAV7DTZ3"/>
<feature type="compositionally biased region" description="Basic and acidic residues" evidence="1">
    <location>
        <begin position="130"/>
        <end position="141"/>
    </location>
</feature>
<proteinExistence type="predicted"/>
<name>A0AAV7DTZ3_ARIFI</name>